<evidence type="ECO:0000259" key="5">
    <source>
        <dbReference type="PROSITE" id="PS51192"/>
    </source>
</evidence>
<dbReference type="AlphaFoldDB" id="A0AAV9I6P4"/>
<dbReference type="GO" id="GO:0006281">
    <property type="term" value="P:DNA repair"/>
    <property type="evidence" value="ECO:0007669"/>
    <property type="project" value="TreeGrafter"/>
</dbReference>
<evidence type="ECO:0000313" key="7">
    <source>
        <dbReference type="EMBL" id="KAK4466566.1"/>
    </source>
</evidence>
<feature type="domain" description="Helicase C-terminal" evidence="6">
    <location>
        <begin position="702"/>
        <end position="871"/>
    </location>
</feature>
<evidence type="ECO:0000256" key="4">
    <source>
        <dbReference type="SAM" id="MobiDB-lite"/>
    </source>
</evidence>
<accession>A0AAV9I6P4</accession>
<dbReference type="GO" id="GO:0005634">
    <property type="term" value="C:nucleus"/>
    <property type="evidence" value="ECO:0007669"/>
    <property type="project" value="TreeGrafter"/>
</dbReference>
<reference evidence="7" key="1">
    <citation type="journal article" date="2023" name="Mol. Phylogenet. Evol.">
        <title>Genome-scale phylogeny and comparative genomics of the fungal order Sordariales.</title>
        <authorList>
            <person name="Hensen N."/>
            <person name="Bonometti L."/>
            <person name="Westerberg I."/>
            <person name="Brannstrom I.O."/>
            <person name="Guillou S."/>
            <person name="Cros-Aarteil S."/>
            <person name="Calhoun S."/>
            <person name="Haridas S."/>
            <person name="Kuo A."/>
            <person name="Mondo S."/>
            <person name="Pangilinan J."/>
            <person name="Riley R."/>
            <person name="LaButti K."/>
            <person name="Andreopoulos B."/>
            <person name="Lipzen A."/>
            <person name="Chen C."/>
            <person name="Yan M."/>
            <person name="Daum C."/>
            <person name="Ng V."/>
            <person name="Clum A."/>
            <person name="Steindorff A."/>
            <person name="Ohm R.A."/>
            <person name="Martin F."/>
            <person name="Silar P."/>
            <person name="Natvig D.O."/>
            <person name="Lalanne C."/>
            <person name="Gautier V."/>
            <person name="Ament-Velasquez S.L."/>
            <person name="Kruys A."/>
            <person name="Hutchinson M.I."/>
            <person name="Powell A.J."/>
            <person name="Barry K."/>
            <person name="Miller A.N."/>
            <person name="Grigoriev I.V."/>
            <person name="Debuchy R."/>
            <person name="Gladieux P."/>
            <person name="Hiltunen Thoren M."/>
            <person name="Johannesson H."/>
        </authorList>
    </citation>
    <scope>NUCLEOTIDE SEQUENCE</scope>
    <source>
        <strain evidence="7">PSN324</strain>
    </source>
</reference>
<sequence>MEWLPSRGKKREAGNVENEFASKRRLLEKPGQSADFVSLDAMDVDVEGDDLPGRQHICYGTLFSAKAQATSAPRHSMPPWTSFVSFPITERDGSFFLSQSFEGISAEFALLDVITTRHLNAVRNHGDLTFTAVVSSASLAKIPRQSSRKKTIIDITINILGPEHLAKTVGNILADRDSCLQHPNYLEPDIEYKNPHYFYPEGTMADLRRFVGPSTKITDSVQASQKINQILEALGDVPTAGFHVDDLDIAETASRFLSSTRLKDHQILGVRYILGREDMACSHAMDRDLWMLIDPQFASRLSAPGLGGILGDVMGLGKTLTMLSAIACAKQRILEGTVVDSPESPDILKAQATLVVLPSRQLLDVWDAEIKRHFRHESLSVVLFHKDNRCKDPRGLIACDVVLTTYHTLAADWKGSKVLQNVLWSRVVLDEAHWIRNQSTGLFKAAAGLKAMRRWCLTGTPIQNTLHDLRALLKFLRHGPLSESKYFEKYICQPIKSGPTLDQSFRNLQILLRTVCLRRTEALLSLPSSTTVTIQNTLSPEESAAYKRIETQCQEEFERQLCSKSKVNSSTILFQTIMKLRRLCNHGTFVTETVTQRSPSPSRKRGGSKGLATMQEPRDPSCNLCNPDEEDIAASLEGVDECPLCGRRVTDTAASQSTSTRRWLTVDGARNGCSITSEGNGTLSPTSSTARLAFPPTGYSSKLTAVTDNICESCALPGNKSIVFSSWRTTLDILGMLLTERRISWLRIDGGVTSTTRSAILSQFNEDESFPVLLLTIDSGAVGLTITSANRVHLVEPIYNPATEAQAIGRVLRIGQTRPVTIIKYVTEKTVEPNIIALQDRKRRLAKLSLDDQVTEGDSLDDLKFVLDTSRS</sequence>
<dbReference type="InterPro" id="IPR027417">
    <property type="entry name" value="P-loop_NTPase"/>
</dbReference>
<dbReference type="InterPro" id="IPR038718">
    <property type="entry name" value="SNF2-like_sf"/>
</dbReference>
<feature type="domain" description="Helicase ATP-binding" evidence="5">
    <location>
        <begin position="299"/>
        <end position="479"/>
    </location>
</feature>
<dbReference type="PROSITE" id="PS51194">
    <property type="entry name" value="HELICASE_CTER"/>
    <property type="match status" value="1"/>
</dbReference>
<name>A0AAV9I6P4_9PEZI</name>
<dbReference type="InterPro" id="IPR001650">
    <property type="entry name" value="Helicase_C-like"/>
</dbReference>
<dbReference type="GO" id="GO:0016787">
    <property type="term" value="F:hydrolase activity"/>
    <property type="evidence" value="ECO:0007669"/>
    <property type="project" value="UniProtKB-KW"/>
</dbReference>
<gene>
    <name evidence="7" type="ORF">QBC42DRAFT_259240</name>
</gene>
<dbReference type="GO" id="GO:0008094">
    <property type="term" value="F:ATP-dependent activity, acting on DNA"/>
    <property type="evidence" value="ECO:0007669"/>
    <property type="project" value="TreeGrafter"/>
</dbReference>
<dbReference type="SMART" id="SM00487">
    <property type="entry name" value="DEXDc"/>
    <property type="match status" value="1"/>
</dbReference>
<feature type="region of interest" description="Disordered" evidence="4">
    <location>
        <begin position="593"/>
        <end position="620"/>
    </location>
</feature>
<dbReference type="Gene3D" id="3.40.50.300">
    <property type="entry name" value="P-loop containing nucleotide triphosphate hydrolases"/>
    <property type="match status" value="1"/>
</dbReference>
<evidence type="ECO:0000259" key="6">
    <source>
        <dbReference type="PROSITE" id="PS51194"/>
    </source>
</evidence>
<dbReference type="Pfam" id="PF00271">
    <property type="entry name" value="Helicase_C"/>
    <property type="match status" value="1"/>
</dbReference>
<evidence type="ECO:0000256" key="1">
    <source>
        <dbReference type="ARBA" id="ARBA00022741"/>
    </source>
</evidence>
<dbReference type="Proteomes" id="UP001321749">
    <property type="component" value="Unassembled WGS sequence"/>
</dbReference>
<dbReference type="CDD" id="cd18793">
    <property type="entry name" value="SF2_C_SNF"/>
    <property type="match status" value="1"/>
</dbReference>
<dbReference type="InterPro" id="IPR000330">
    <property type="entry name" value="SNF2_N"/>
</dbReference>
<evidence type="ECO:0000256" key="3">
    <source>
        <dbReference type="ARBA" id="ARBA00022840"/>
    </source>
</evidence>
<dbReference type="EMBL" id="MU864931">
    <property type="protein sequence ID" value="KAK4466566.1"/>
    <property type="molecule type" value="Genomic_DNA"/>
</dbReference>
<dbReference type="PROSITE" id="PS51192">
    <property type="entry name" value="HELICASE_ATP_BIND_1"/>
    <property type="match status" value="1"/>
</dbReference>
<dbReference type="Pfam" id="PF00176">
    <property type="entry name" value="SNF2-rel_dom"/>
    <property type="match status" value="1"/>
</dbReference>
<dbReference type="CDD" id="cd18008">
    <property type="entry name" value="DEXDc_SHPRH-like"/>
    <property type="match status" value="1"/>
</dbReference>
<reference evidence="7" key="2">
    <citation type="submission" date="2023-06" db="EMBL/GenBank/DDBJ databases">
        <authorList>
            <consortium name="Lawrence Berkeley National Laboratory"/>
            <person name="Mondo S.J."/>
            <person name="Hensen N."/>
            <person name="Bonometti L."/>
            <person name="Westerberg I."/>
            <person name="Brannstrom I.O."/>
            <person name="Guillou S."/>
            <person name="Cros-Aarteil S."/>
            <person name="Calhoun S."/>
            <person name="Haridas S."/>
            <person name="Kuo A."/>
            <person name="Pangilinan J."/>
            <person name="Riley R."/>
            <person name="Labutti K."/>
            <person name="Andreopoulos B."/>
            <person name="Lipzen A."/>
            <person name="Chen C."/>
            <person name="Yanf M."/>
            <person name="Daum C."/>
            <person name="Ng V."/>
            <person name="Clum A."/>
            <person name="Steindorff A."/>
            <person name="Ohm R."/>
            <person name="Martin F."/>
            <person name="Silar P."/>
            <person name="Natvig D."/>
            <person name="Lalanne C."/>
            <person name="Gautier V."/>
            <person name="Ament-Velasquez S.L."/>
            <person name="Kruys A."/>
            <person name="Hutchinson M.I."/>
            <person name="Powell A.J."/>
            <person name="Barry K."/>
            <person name="Miller A.N."/>
            <person name="Grigoriev I.V."/>
            <person name="Debuchy R."/>
            <person name="Gladieux P."/>
            <person name="Thoren M.H."/>
            <person name="Johannesson H."/>
        </authorList>
    </citation>
    <scope>NUCLEOTIDE SEQUENCE</scope>
    <source>
        <strain evidence="7">PSN324</strain>
    </source>
</reference>
<dbReference type="PANTHER" id="PTHR45626">
    <property type="entry name" value="TRANSCRIPTION TERMINATION FACTOR 2-RELATED"/>
    <property type="match status" value="1"/>
</dbReference>
<dbReference type="InterPro" id="IPR049730">
    <property type="entry name" value="SNF2/RAD54-like_C"/>
</dbReference>
<dbReference type="SMART" id="SM00490">
    <property type="entry name" value="HELICc"/>
    <property type="match status" value="1"/>
</dbReference>
<comment type="caution">
    <text evidence="7">The sequence shown here is derived from an EMBL/GenBank/DDBJ whole genome shotgun (WGS) entry which is preliminary data.</text>
</comment>
<dbReference type="Gene3D" id="3.40.50.10810">
    <property type="entry name" value="Tandem AAA-ATPase domain"/>
    <property type="match status" value="1"/>
</dbReference>
<keyword evidence="3" id="KW-0067">ATP-binding</keyword>
<evidence type="ECO:0000313" key="8">
    <source>
        <dbReference type="Proteomes" id="UP001321749"/>
    </source>
</evidence>
<evidence type="ECO:0000256" key="2">
    <source>
        <dbReference type="ARBA" id="ARBA00022801"/>
    </source>
</evidence>
<dbReference type="InterPro" id="IPR014001">
    <property type="entry name" value="Helicase_ATP-bd"/>
</dbReference>
<dbReference type="InterPro" id="IPR050628">
    <property type="entry name" value="SNF2_RAD54_helicase_TF"/>
</dbReference>
<dbReference type="SUPFAM" id="SSF52540">
    <property type="entry name" value="P-loop containing nucleoside triphosphate hydrolases"/>
    <property type="match status" value="2"/>
</dbReference>
<dbReference type="GO" id="GO:0005524">
    <property type="term" value="F:ATP binding"/>
    <property type="evidence" value="ECO:0007669"/>
    <property type="project" value="UniProtKB-KW"/>
</dbReference>
<organism evidence="7 8">
    <name type="scientific">Cladorrhinum samala</name>
    <dbReference type="NCBI Taxonomy" id="585594"/>
    <lineage>
        <taxon>Eukaryota</taxon>
        <taxon>Fungi</taxon>
        <taxon>Dikarya</taxon>
        <taxon>Ascomycota</taxon>
        <taxon>Pezizomycotina</taxon>
        <taxon>Sordariomycetes</taxon>
        <taxon>Sordariomycetidae</taxon>
        <taxon>Sordariales</taxon>
        <taxon>Podosporaceae</taxon>
        <taxon>Cladorrhinum</taxon>
    </lineage>
</organism>
<proteinExistence type="predicted"/>
<protein>
    <submittedName>
        <fullName evidence="7">SNF2 family N-terminal domain-containing protein</fullName>
    </submittedName>
</protein>
<keyword evidence="1" id="KW-0547">Nucleotide-binding</keyword>
<keyword evidence="2" id="KW-0378">Hydrolase</keyword>
<keyword evidence="8" id="KW-1185">Reference proteome</keyword>
<feature type="region of interest" description="Disordered" evidence="4">
    <location>
        <begin position="1"/>
        <end position="24"/>
    </location>
</feature>